<evidence type="ECO:0000256" key="1">
    <source>
        <dbReference type="SAM" id="MobiDB-lite"/>
    </source>
</evidence>
<organism evidence="2">
    <name type="scientific">Candidatus Kentrum sp. FW</name>
    <dbReference type="NCBI Taxonomy" id="2126338"/>
    <lineage>
        <taxon>Bacteria</taxon>
        <taxon>Pseudomonadati</taxon>
        <taxon>Pseudomonadota</taxon>
        <taxon>Gammaproteobacteria</taxon>
        <taxon>Candidatus Kentrum</taxon>
    </lineage>
</organism>
<gene>
    <name evidence="2" type="ORF">BECKFW1821A_GA0114235_100624</name>
</gene>
<feature type="region of interest" description="Disordered" evidence="1">
    <location>
        <begin position="76"/>
        <end position="95"/>
    </location>
</feature>
<accession>A0A450RYJ5</accession>
<sequence>MNPFVERYREEISGVLSCFDRVVISGTIPDICYCGAMENFLGYHGIHFFDYPHWAKPPNDELRQNAEQLARRLSGAPSVLPRPSDECMGHTSAAGPKPNLEERSLFGYLLLLYQVDIERHKQANNNASIQIRNYCTGKWDDSIA</sequence>
<dbReference type="EMBL" id="CAADEW010000006">
    <property type="protein sequence ID" value="VFJ44234.1"/>
    <property type="molecule type" value="Genomic_DNA"/>
</dbReference>
<proteinExistence type="predicted"/>
<protein>
    <submittedName>
        <fullName evidence="2">Uncharacterized protein</fullName>
    </submittedName>
</protein>
<evidence type="ECO:0000313" key="2">
    <source>
        <dbReference type="EMBL" id="VFJ44234.1"/>
    </source>
</evidence>
<dbReference type="AlphaFoldDB" id="A0A450RYJ5"/>
<reference evidence="2" key="1">
    <citation type="submission" date="2019-02" db="EMBL/GenBank/DDBJ databases">
        <authorList>
            <person name="Gruber-Vodicka R. H."/>
            <person name="Seah K. B. B."/>
        </authorList>
    </citation>
    <scope>NUCLEOTIDE SEQUENCE</scope>
    <source>
        <strain evidence="2">BECK_BZ15</strain>
    </source>
</reference>
<name>A0A450RYJ5_9GAMM</name>